<feature type="compositionally biased region" description="Low complexity" evidence="1">
    <location>
        <begin position="47"/>
        <end position="60"/>
    </location>
</feature>
<feature type="region of interest" description="Disordered" evidence="1">
    <location>
        <begin position="389"/>
        <end position="418"/>
    </location>
</feature>
<feature type="transmembrane region" description="Helical" evidence="2">
    <location>
        <begin position="473"/>
        <end position="492"/>
    </location>
</feature>
<proteinExistence type="predicted"/>
<keyword evidence="2" id="KW-1133">Transmembrane helix</keyword>
<name>A0ABX8I3X8_9ASCO</name>
<sequence>MSALLMLPASGQQRLLKETPRKTKHSKQDLYALTRTGSTRSTRSKQSLFSSGSGIRGSSSVKAGQYDAKKLKALDEQLETVFDKKVWEFDYKLDVLANKVWNHPQNEAINLYETQDKRFVNPKSIAILRYTYFEKFEDSYDSISQHLNSSPKPAYWSKVWDYDAYNHCHLFGASCKKNLLVVDQALVKKNMKDRRTAYHALKDGVKVDTYDDEPDRETSIQKLWHTSAFWDNVFYDARSASHTEDYNEWLPPVDLVQRFFITLTDYALYNLHVLDCKVDDQAKQDLSDSEEGTLSRQYFYYYNDSDYAYFEMLAKVFRDTFMSSIRAYFPEEDVTAKIDQVIKVLVETICSNLQINYFGGDGVNDVLDVWHDFLMMALQRLVIANVQDQPDEAPSKEEPLAKPPAEEPVKPKKADKNVSSKRRHGFVFFLVTDSFVVMLPNAQNDHQLMSEHAYYDRSDASGSIVSPQYHGPLLLGAVAISVLIAKFALAVFKKRSAKPSPKTMTDQMV</sequence>
<gene>
    <name evidence="3" type="ORF">CA3LBN_000816</name>
</gene>
<keyword evidence="2" id="KW-0812">Transmembrane</keyword>
<protein>
    <submittedName>
        <fullName evidence="3">Uncharacterized protein</fullName>
    </submittedName>
</protein>
<keyword evidence="4" id="KW-1185">Reference proteome</keyword>
<evidence type="ECO:0000313" key="3">
    <source>
        <dbReference type="EMBL" id="QWU86598.1"/>
    </source>
</evidence>
<organism evidence="3 4">
    <name type="scientific">Candidozyma haemuli</name>
    <dbReference type="NCBI Taxonomy" id="45357"/>
    <lineage>
        <taxon>Eukaryota</taxon>
        <taxon>Fungi</taxon>
        <taxon>Dikarya</taxon>
        <taxon>Ascomycota</taxon>
        <taxon>Saccharomycotina</taxon>
        <taxon>Pichiomycetes</taxon>
        <taxon>Metschnikowiaceae</taxon>
        <taxon>Candidozyma</taxon>
    </lineage>
</organism>
<accession>A0ABX8I3X8</accession>
<reference evidence="3 4" key="1">
    <citation type="submission" date="2021-06" db="EMBL/GenBank/DDBJ databases">
        <title>Candida outbreak in Lebanon.</title>
        <authorList>
            <person name="Finianos M."/>
        </authorList>
    </citation>
    <scope>NUCLEOTIDE SEQUENCE [LARGE SCALE GENOMIC DNA]</scope>
    <source>
        <strain evidence="3">CA3LBN</strain>
    </source>
</reference>
<keyword evidence="2" id="KW-0472">Membrane</keyword>
<evidence type="ECO:0000313" key="4">
    <source>
        <dbReference type="Proteomes" id="UP000825434"/>
    </source>
</evidence>
<dbReference type="Proteomes" id="UP000825434">
    <property type="component" value="Chromosome 1"/>
</dbReference>
<dbReference type="EMBL" id="CP076661">
    <property type="protein sequence ID" value="QWU86598.1"/>
    <property type="molecule type" value="Genomic_DNA"/>
</dbReference>
<evidence type="ECO:0000256" key="1">
    <source>
        <dbReference type="SAM" id="MobiDB-lite"/>
    </source>
</evidence>
<feature type="compositionally biased region" description="Basic and acidic residues" evidence="1">
    <location>
        <begin position="393"/>
        <end position="418"/>
    </location>
</feature>
<feature type="region of interest" description="Disordered" evidence="1">
    <location>
        <begin position="1"/>
        <end position="60"/>
    </location>
</feature>
<evidence type="ECO:0000256" key="2">
    <source>
        <dbReference type="SAM" id="Phobius"/>
    </source>
</evidence>